<gene>
    <name evidence="2" type="ORF">OEA41_009580</name>
</gene>
<dbReference type="EMBL" id="JASNWA010000009">
    <property type="protein sequence ID" value="KAK3170194.1"/>
    <property type="molecule type" value="Genomic_DNA"/>
</dbReference>
<evidence type="ECO:0000313" key="3">
    <source>
        <dbReference type="Proteomes" id="UP001276659"/>
    </source>
</evidence>
<comment type="caution">
    <text evidence="2">The sequence shown here is derived from an EMBL/GenBank/DDBJ whole genome shotgun (WGS) entry which is preliminary data.</text>
</comment>
<feature type="region of interest" description="Disordered" evidence="1">
    <location>
        <begin position="274"/>
        <end position="309"/>
    </location>
</feature>
<name>A0AAD9Z289_9LECA</name>
<keyword evidence="3" id="KW-1185">Reference proteome</keyword>
<dbReference type="Pfam" id="PF14223">
    <property type="entry name" value="Retrotran_gag_2"/>
    <property type="match status" value="1"/>
</dbReference>
<dbReference type="AlphaFoldDB" id="A0AAD9Z289"/>
<evidence type="ECO:0000313" key="2">
    <source>
        <dbReference type="EMBL" id="KAK3170194.1"/>
    </source>
</evidence>
<reference evidence="2" key="1">
    <citation type="submission" date="2022-11" db="EMBL/GenBank/DDBJ databases">
        <title>Chromosomal genome sequence assembly and mating type (MAT) locus characterization of the leprose asexual lichenized fungus Lepraria neglecta (Nyl.) Erichsen.</title>
        <authorList>
            <person name="Allen J.L."/>
            <person name="Pfeffer B."/>
        </authorList>
    </citation>
    <scope>NUCLEOTIDE SEQUENCE</scope>
    <source>
        <strain evidence="2">Allen 5258</strain>
    </source>
</reference>
<dbReference type="Proteomes" id="UP001276659">
    <property type="component" value="Unassembled WGS sequence"/>
</dbReference>
<evidence type="ECO:0000256" key="1">
    <source>
        <dbReference type="SAM" id="MobiDB-lite"/>
    </source>
</evidence>
<proteinExistence type="predicted"/>
<accession>A0AAD9Z289</accession>
<feature type="compositionally biased region" description="Polar residues" evidence="1">
    <location>
        <begin position="289"/>
        <end position="302"/>
    </location>
</feature>
<organism evidence="2 3">
    <name type="scientific">Lepraria neglecta</name>
    <dbReference type="NCBI Taxonomy" id="209136"/>
    <lineage>
        <taxon>Eukaryota</taxon>
        <taxon>Fungi</taxon>
        <taxon>Dikarya</taxon>
        <taxon>Ascomycota</taxon>
        <taxon>Pezizomycotina</taxon>
        <taxon>Lecanoromycetes</taxon>
        <taxon>OSLEUM clade</taxon>
        <taxon>Lecanoromycetidae</taxon>
        <taxon>Lecanorales</taxon>
        <taxon>Lecanorineae</taxon>
        <taxon>Stereocaulaceae</taxon>
        <taxon>Lepraria</taxon>
    </lineage>
</organism>
<sequence>MYCMDKPTSMIEDMENTFSIWCMLKENYQDSGFTARHTAFQKLTTTTVGDYEDSVDSYIHSIRTNAKDLKYMNATVPDWILVSTLLNNLDNKYTDFVHRIVLTATREPDFEEVVKLLYKEDRLAKREVISTAIAAARAKGLKQTEIYEEGECRHCPKGKKKKIHPEETCWILHAELRPDRYKTKNEKANAAAGRNYDYDDNDRVAPQFGLFASIAVLSPFDEEDVESDAFKEDAIFAYTAVLDERNLSFGLHAPLPKSGEEDIPKEQDLLQIHPRRQSESRPVKIRSQLPDSSSIHMASTTPLMHKVTH</sequence>
<protein>
    <submittedName>
        <fullName evidence="2">Uncharacterized protein</fullName>
    </submittedName>
</protein>